<organism evidence="4 5">
    <name type="scientific">Macrophomina phaseolina (strain MS6)</name>
    <name type="common">Charcoal rot fungus</name>
    <dbReference type="NCBI Taxonomy" id="1126212"/>
    <lineage>
        <taxon>Eukaryota</taxon>
        <taxon>Fungi</taxon>
        <taxon>Dikarya</taxon>
        <taxon>Ascomycota</taxon>
        <taxon>Pezizomycotina</taxon>
        <taxon>Dothideomycetes</taxon>
        <taxon>Dothideomycetes incertae sedis</taxon>
        <taxon>Botryosphaeriales</taxon>
        <taxon>Botryosphaeriaceae</taxon>
        <taxon>Macrophomina</taxon>
    </lineage>
</organism>
<feature type="chain" id="PRO_5003866817" evidence="3">
    <location>
        <begin position="17"/>
        <end position="90"/>
    </location>
</feature>
<dbReference type="STRING" id="1126212.K2RLH5"/>
<comment type="similarity">
    <text evidence="1">Belongs to the cerato-ulmin hydrophobin family.</text>
</comment>
<dbReference type="Gene3D" id="3.20.120.10">
    <property type="entry name" value="Hydrophobin"/>
    <property type="match status" value="1"/>
</dbReference>
<keyword evidence="2" id="KW-1015">Disulfide bond</keyword>
<dbReference type="InParanoid" id="K2RLH5"/>
<reference evidence="4 5" key="1">
    <citation type="journal article" date="2012" name="BMC Genomics">
        <title>Tools to kill: Genome of one of the most destructive plant pathogenic fungi Macrophomina phaseolina.</title>
        <authorList>
            <person name="Islam M.S."/>
            <person name="Haque M.S."/>
            <person name="Islam M.M."/>
            <person name="Emdad E.M."/>
            <person name="Halim A."/>
            <person name="Hossen Q.M.M."/>
            <person name="Hossain M.Z."/>
            <person name="Ahmed B."/>
            <person name="Rahim S."/>
            <person name="Rahman M.S."/>
            <person name="Alam M.M."/>
            <person name="Hou S."/>
            <person name="Wan X."/>
            <person name="Saito J.A."/>
            <person name="Alam M."/>
        </authorList>
    </citation>
    <scope>NUCLEOTIDE SEQUENCE [LARGE SCALE GENOMIC DNA]</scope>
    <source>
        <strain evidence="4 5">MS6</strain>
    </source>
</reference>
<dbReference type="OrthoDB" id="4500971at2759"/>
<evidence type="ECO:0000313" key="5">
    <source>
        <dbReference type="Proteomes" id="UP000007129"/>
    </source>
</evidence>
<protein>
    <submittedName>
        <fullName evidence="4">Hydrophobin 2</fullName>
    </submittedName>
</protein>
<dbReference type="CDD" id="cd23508">
    <property type="entry name" value="hydrophobin_II"/>
    <property type="match status" value="1"/>
</dbReference>
<dbReference type="InterPro" id="IPR010636">
    <property type="entry name" value="Class_II_hydrophobin"/>
</dbReference>
<dbReference type="VEuPathDB" id="FungiDB:MPH_12002"/>
<dbReference type="eggNOG" id="ENOG502SUV9">
    <property type="taxonomic scope" value="Eukaryota"/>
</dbReference>
<name>K2RLH5_MACPH</name>
<dbReference type="HOGENOM" id="CLU_141181_2_2_1"/>
<keyword evidence="3" id="KW-0732">Signal</keyword>
<dbReference type="Pfam" id="PF06766">
    <property type="entry name" value="Hydrophobin_2"/>
    <property type="match status" value="1"/>
</dbReference>
<dbReference type="InterPro" id="IPR036686">
    <property type="entry name" value="Class_II_Hydrophobin_sf"/>
</dbReference>
<evidence type="ECO:0000313" key="4">
    <source>
        <dbReference type="EMBL" id="EKG10999.1"/>
    </source>
</evidence>
<dbReference type="Proteomes" id="UP000007129">
    <property type="component" value="Unassembled WGS sequence"/>
</dbReference>
<feature type="signal peptide" evidence="3">
    <location>
        <begin position="1"/>
        <end position="16"/>
    </location>
</feature>
<dbReference type="AlphaFoldDB" id="K2RLH5"/>
<dbReference type="GO" id="GO:0005576">
    <property type="term" value="C:extracellular region"/>
    <property type="evidence" value="ECO:0007669"/>
    <property type="project" value="InterPro"/>
</dbReference>
<sequence length="90" mass="9213">MQFVTILAGLVAFTSAAAIEKRQGLLCSSGNPLCCQLDALGVIDATCISPTGALTTPQEFQNYCAESGRTAECCTLSLTVAGLICTPPVA</sequence>
<proteinExistence type="inferred from homology"/>
<accession>K2RLH5</accession>
<dbReference type="SUPFAM" id="SSF101751">
    <property type="entry name" value="Hydrophobin II, HfbII"/>
    <property type="match status" value="1"/>
</dbReference>
<dbReference type="PANTHER" id="PTHR42341:SF2">
    <property type="entry name" value="HYDROPHOBIN"/>
    <property type="match status" value="1"/>
</dbReference>
<evidence type="ECO:0000256" key="3">
    <source>
        <dbReference type="SAM" id="SignalP"/>
    </source>
</evidence>
<dbReference type="EMBL" id="AHHD01000500">
    <property type="protein sequence ID" value="EKG10999.1"/>
    <property type="molecule type" value="Genomic_DNA"/>
</dbReference>
<evidence type="ECO:0000256" key="1">
    <source>
        <dbReference type="ARBA" id="ARBA00009576"/>
    </source>
</evidence>
<gene>
    <name evidence="4" type="ORF">MPH_12002</name>
</gene>
<comment type="caution">
    <text evidence="4">The sequence shown here is derived from an EMBL/GenBank/DDBJ whole genome shotgun (WGS) entry which is preliminary data.</text>
</comment>
<dbReference type="PANTHER" id="PTHR42341">
    <property type="entry name" value="HYDROPHOBIN"/>
    <property type="match status" value="1"/>
</dbReference>
<evidence type="ECO:0000256" key="2">
    <source>
        <dbReference type="ARBA" id="ARBA00023157"/>
    </source>
</evidence>